<dbReference type="InterPro" id="IPR025392">
    <property type="entry name" value="DUF4124"/>
</dbReference>
<dbReference type="RefSeq" id="WP_119955602.1">
    <property type="nucleotide sequence ID" value="NZ_QYUR01000006.1"/>
</dbReference>
<feature type="chain" id="PRO_5019520937" evidence="2">
    <location>
        <begin position="23"/>
        <end position="167"/>
    </location>
</feature>
<gene>
    <name evidence="4" type="ORF">D3879_17805</name>
</gene>
<reference evidence="4 5" key="1">
    <citation type="submission" date="2018-09" db="EMBL/GenBank/DDBJ databases">
        <authorList>
            <person name="Zhu H."/>
        </authorList>
    </citation>
    <scope>NUCLEOTIDE SEQUENCE [LARGE SCALE GENOMIC DNA]</scope>
    <source>
        <strain evidence="4 5">K1S02-6</strain>
    </source>
</reference>
<evidence type="ECO:0000256" key="1">
    <source>
        <dbReference type="SAM" id="MobiDB-lite"/>
    </source>
</evidence>
<name>A0A418XBM0_9PSED</name>
<feature type="signal peptide" evidence="2">
    <location>
        <begin position="1"/>
        <end position="22"/>
    </location>
</feature>
<evidence type="ECO:0000313" key="5">
    <source>
        <dbReference type="Proteomes" id="UP000284021"/>
    </source>
</evidence>
<evidence type="ECO:0000256" key="2">
    <source>
        <dbReference type="SAM" id="SignalP"/>
    </source>
</evidence>
<feature type="domain" description="DUF4124" evidence="3">
    <location>
        <begin position="13"/>
        <end position="59"/>
    </location>
</feature>
<feature type="compositionally biased region" description="Polar residues" evidence="1">
    <location>
        <begin position="46"/>
        <end position="58"/>
    </location>
</feature>
<sequence length="167" mass="18138">MHRLLRAVSCAFLLCPSPLLLASTVFRCEDANGHVTFTLQGCPTEQAQQLQNADNPTPGNDKPVPLAKTAKGARSSKTSKKAKASELVVVGEQQDGCGNRVTGSARRAAMIQKEVRAGMTRADVESTLGKPDKISSQNGQMRYQYRDNEGRSRQVSFDENGCVRGKR</sequence>
<feature type="compositionally biased region" description="Low complexity" evidence="1">
    <location>
        <begin position="67"/>
        <end position="76"/>
    </location>
</feature>
<dbReference type="AlphaFoldDB" id="A0A418XBM0"/>
<evidence type="ECO:0000313" key="4">
    <source>
        <dbReference type="EMBL" id="RJG09912.1"/>
    </source>
</evidence>
<protein>
    <submittedName>
        <fullName evidence="4">DUF4124 domain-containing protein</fullName>
    </submittedName>
</protein>
<keyword evidence="5" id="KW-1185">Reference proteome</keyword>
<feature type="region of interest" description="Disordered" evidence="1">
    <location>
        <begin position="146"/>
        <end position="167"/>
    </location>
</feature>
<dbReference type="Pfam" id="PF13511">
    <property type="entry name" value="DUF4124"/>
    <property type="match status" value="1"/>
</dbReference>
<evidence type="ECO:0000259" key="3">
    <source>
        <dbReference type="Pfam" id="PF13511"/>
    </source>
</evidence>
<dbReference type="OrthoDB" id="7031901at2"/>
<proteinExistence type="predicted"/>
<accession>A0A418XBM0</accession>
<dbReference type="Proteomes" id="UP000284021">
    <property type="component" value="Unassembled WGS sequence"/>
</dbReference>
<dbReference type="EMBL" id="QYUR01000006">
    <property type="protein sequence ID" value="RJG09912.1"/>
    <property type="molecule type" value="Genomic_DNA"/>
</dbReference>
<comment type="caution">
    <text evidence="4">The sequence shown here is derived from an EMBL/GenBank/DDBJ whole genome shotgun (WGS) entry which is preliminary data.</text>
</comment>
<organism evidence="4 5">
    <name type="scientific">Pseudomonas cavernicola</name>
    <dbReference type="NCBI Taxonomy" id="2320866"/>
    <lineage>
        <taxon>Bacteria</taxon>
        <taxon>Pseudomonadati</taxon>
        <taxon>Pseudomonadota</taxon>
        <taxon>Gammaproteobacteria</taxon>
        <taxon>Pseudomonadales</taxon>
        <taxon>Pseudomonadaceae</taxon>
        <taxon>Pseudomonas</taxon>
    </lineage>
</organism>
<feature type="region of interest" description="Disordered" evidence="1">
    <location>
        <begin position="46"/>
        <end position="85"/>
    </location>
</feature>
<keyword evidence="2" id="KW-0732">Signal</keyword>